<dbReference type="EMBL" id="CAJVPW010043954">
    <property type="protein sequence ID" value="CAG8753093.1"/>
    <property type="molecule type" value="Genomic_DNA"/>
</dbReference>
<comment type="caution">
    <text evidence="1">The sequence shown here is derived from an EMBL/GenBank/DDBJ whole genome shotgun (WGS) entry which is preliminary data.</text>
</comment>
<accession>A0ACA9QHK3</accession>
<protein>
    <submittedName>
        <fullName evidence="1">17258_t:CDS:1</fullName>
    </submittedName>
</protein>
<keyword evidence="2" id="KW-1185">Reference proteome</keyword>
<proteinExistence type="predicted"/>
<sequence>AKNSMNTKTTTSEYILDNEEIILENVVLKTIINKKSNITVNITDIKNTDKIKTE</sequence>
<organism evidence="1 2">
    <name type="scientific">Cetraspora pellucida</name>
    <dbReference type="NCBI Taxonomy" id="1433469"/>
    <lineage>
        <taxon>Eukaryota</taxon>
        <taxon>Fungi</taxon>
        <taxon>Fungi incertae sedis</taxon>
        <taxon>Mucoromycota</taxon>
        <taxon>Glomeromycotina</taxon>
        <taxon>Glomeromycetes</taxon>
        <taxon>Diversisporales</taxon>
        <taxon>Gigasporaceae</taxon>
        <taxon>Cetraspora</taxon>
    </lineage>
</organism>
<feature type="non-terminal residue" evidence="1">
    <location>
        <position position="1"/>
    </location>
</feature>
<evidence type="ECO:0000313" key="1">
    <source>
        <dbReference type="EMBL" id="CAG8753093.1"/>
    </source>
</evidence>
<dbReference type="Proteomes" id="UP000789366">
    <property type="component" value="Unassembled WGS sequence"/>
</dbReference>
<evidence type="ECO:0000313" key="2">
    <source>
        <dbReference type="Proteomes" id="UP000789366"/>
    </source>
</evidence>
<reference evidence="1" key="1">
    <citation type="submission" date="2021-06" db="EMBL/GenBank/DDBJ databases">
        <authorList>
            <person name="Kallberg Y."/>
            <person name="Tangrot J."/>
            <person name="Rosling A."/>
        </authorList>
    </citation>
    <scope>NUCLEOTIDE SEQUENCE</scope>
    <source>
        <strain evidence="1">28 12/20/2015</strain>
    </source>
</reference>
<gene>
    <name evidence="1" type="ORF">SPELUC_LOCUS14618</name>
</gene>
<name>A0ACA9QHK3_9GLOM</name>
<feature type="non-terminal residue" evidence="1">
    <location>
        <position position="54"/>
    </location>
</feature>